<feature type="region of interest" description="Disordered" evidence="1">
    <location>
        <begin position="260"/>
        <end position="279"/>
    </location>
</feature>
<evidence type="ECO:0000256" key="1">
    <source>
        <dbReference type="SAM" id="MobiDB-lite"/>
    </source>
</evidence>
<proteinExistence type="predicted"/>
<evidence type="ECO:0000313" key="3">
    <source>
        <dbReference type="Proteomes" id="UP000242180"/>
    </source>
</evidence>
<dbReference type="AlphaFoldDB" id="A0A1X2HRL2"/>
<accession>A0A1X2HRL2</accession>
<evidence type="ECO:0000313" key="2">
    <source>
        <dbReference type="EMBL" id="ORZ02217.1"/>
    </source>
</evidence>
<dbReference type="EMBL" id="MCGN01000001">
    <property type="protein sequence ID" value="ORZ02217.1"/>
    <property type="molecule type" value="Genomic_DNA"/>
</dbReference>
<dbReference type="InParanoid" id="A0A1X2HRL2"/>
<gene>
    <name evidence="2" type="ORF">BCR43DRAFT_509413</name>
</gene>
<organism evidence="2 3">
    <name type="scientific">Syncephalastrum racemosum</name>
    <name type="common">Filamentous fungus</name>
    <dbReference type="NCBI Taxonomy" id="13706"/>
    <lineage>
        <taxon>Eukaryota</taxon>
        <taxon>Fungi</taxon>
        <taxon>Fungi incertae sedis</taxon>
        <taxon>Mucoromycota</taxon>
        <taxon>Mucoromycotina</taxon>
        <taxon>Mucoromycetes</taxon>
        <taxon>Mucorales</taxon>
        <taxon>Syncephalastraceae</taxon>
        <taxon>Syncephalastrum</taxon>
    </lineage>
</organism>
<protein>
    <submittedName>
        <fullName evidence="2">Uncharacterized protein</fullName>
    </submittedName>
</protein>
<sequence>MLGTNSQGSSIVCLDLTQTSNHDRRLNRPLTLGLYEGYPLAEAARRADRCAGLSAFNGIHDGNMKIAARNTKTVVSSMKTVVYDFKRSYNQFDDSRKWKLEIGTRVEDALYEYGKTMKKEHLCHSFILDPYDKTYTVHKVFTEREIALIKNYQKKESAPRMPEELYDYMRQYKCGQAKPTAAVREIVFRQQTWDKPFDREKSFDLVWVRCSYYQFVQELKAGDIDSNDRTETWLISRIRTMVDKVFSDIKVFHVSRGEKTSSASSSRKNKNRIPQGAESVERKKLGRRLDMILQRARFEVGGGEAGKHSLEYDTKMLQERDLKLPRALKDMLMMLKEKTDEKTLTSLTVVGVLQYGLRMNLLRMDMPCGYIRRVSRTDTVTVPHCQELLPSFRLVLYMAWCAKTFVRKSLEELKQSRTGDDSDSDDSYVDIMELKDDDNLRFPSTFTTPDRQPCE</sequence>
<comment type="caution">
    <text evidence="2">The sequence shown here is derived from an EMBL/GenBank/DDBJ whole genome shotgun (WGS) entry which is preliminary data.</text>
</comment>
<keyword evidence="3" id="KW-1185">Reference proteome</keyword>
<dbReference type="OrthoDB" id="2385582at2759"/>
<name>A0A1X2HRL2_SYNRA</name>
<dbReference type="Proteomes" id="UP000242180">
    <property type="component" value="Unassembled WGS sequence"/>
</dbReference>
<reference evidence="2 3" key="1">
    <citation type="submission" date="2016-07" db="EMBL/GenBank/DDBJ databases">
        <title>Pervasive Adenine N6-methylation of Active Genes in Fungi.</title>
        <authorList>
            <consortium name="DOE Joint Genome Institute"/>
            <person name="Mondo S.J."/>
            <person name="Dannebaum R.O."/>
            <person name="Kuo R.C."/>
            <person name="Labutti K."/>
            <person name="Haridas S."/>
            <person name="Kuo A."/>
            <person name="Salamov A."/>
            <person name="Ahrendt S.R."/>
            <person name="Lipzen A."/>
            <person name="Sullivan W."/>
            <person name="Andreopoulos W.B."/>
            <person name="Clum A."/>
            <person name="Lindquist E."/>
            <person name="Daum C."/>
            <person name="Ramamoorthy G.K."/>
            <person name="Gryganskyi A."/>
            <person name="Culley D."/>
            <person name="Magnuson J.K."/>
            <person name="James T.Y."/>
            <person name="O'Malley M.A."/>
            <person name="Stajich J.E."/>
            <person name="Spatafora J.W."/>
            <person name="Visel A."/>
            <person name="Grigoriev I.V."/>
        </authorList>
    </citation>
    <scope>NUCLEOTIDE SEQUENCE [LARGE SCALE GENOMIC DNA]</scope>
    <source>
        <strain evidence="2 3">NRRL 2496</strain>
    </source>
</reference>
<dbReference type="OMA" id="NPIWSIW"/>